<feature type="region of interest" description="Disordered" evidence="1">
    <location>
        <begin position="146"/>
        <end position="169"/>
    </location>
</feature>
<name>A0A6S4PCI0_9CAUD</name>
<proteinExistence type="predicted"/>
<sequence length="212" mass="22600">MAKRTYNRRGRQTAKTPVRNDGRGRAQRLKAAQVARETGSKDRVTRGRGVTRKATGAPRGAQGPRTAPQQGPSRRVPTTMGGDTGRRGGGANQPAKSGPPRSAGPKASRVGSQLRTAAKVGTIINPRSDVPAKAVAAASLLADLMKQRQQGKTKPAKRGMSNMGSDYKAKEKTLGRKAIAESFDRAFAAARKAGKKTFTFRGKKYNTKMKGE</sequence>
<dbReference type="Proteomes" id="UP000505087">
    <property type="component" value="Segment"/>
</dbReference>
<dbReference type="KEGG" id="vg:55412183"/>
<protein>
    <submittedName>
        <fullName evidence="2">Uncharacterized protein</fullName>
    </submittedName>
</protein>
<keyword evidence="3" id="KW-1185">Reference proteome</keyword>
<dbReference type="EMBL" id="AP013539">
    <property type="protein sequence ID" value="BAQ94017.1"/>
    <property type="molecule type" value="Genomic_DNA"/>
</dbReference>
<evidence type="ECO:0000313" key="3">
    <source>
        <dbReference type="Proteomes" id="UP000505087"/>
    </source>
</evidence>
<feature type="compositionally biased region" description="Basic residues" evidence="1">
    <location>
        <begin position="1"/>
        <end position="12"/>
    </location>
</feature>
<reference evidence="2 3" key="1">
    <citation type="journal article" date="2013" name="PLoS Genet.">
        <title>Expanding the Marine Virosphere Using Metagenomics.</title>
        <authorList>
            <person name="Mizuno C.M."/>
            <person name="Rodriguez-Valera F."/>
            <person name="Kimes N.E."/>
            <person name="Ghai R."/>
        </authorList>
    </citation>
    <scope>NUCLEOTIDE SEQUENCE [LARGE SCALE GENOMIC DNA]</scope>
    <source>
        <strain evidence="2">UvMED-CGR-U-MedDCM-OCT-S28-C3</strain>
    </source>
</reference>
<evidence type="ECO:0000313" key="2">
    <source>
        <dbReference type="EMBL" id="BAQ94017.1"/>
    </source>
</evidence>
<organism evidence="2 3">
    <name type="scientific">uncultured phage_MedDCM-OCT-S28-C3</name>
    <dbReference type="NCBI Taxonomy" id="2740802"/>
    <lineage>
        <taxon>Viruses</taxon>
        <taxon>Duplodnaviria</taxon>
        <taxon>Heunggongvirae</taxon>
        <taxon>Uroviricota</taxon>
        <taxon>Caudoviricetes</taxon>
        <taxon>Autographivirales</taxon>
        <taxon>Pedosvirus</taxon>
        <taxon>Pedosvirus S28C3</taxon>
    </lineage>
</organism>
<dbReference type="GeneID" id="55412183"/>
<dbReference type="RefSeq" id="YP_009778075.1">
    <property type="nucleotide sequence ID" value="NC_047710.1"/>
</dbReference>
<evidence type="ECO:0000256" key="1">
    <source>
        <dbReference type="SAM" id="MobiDB-lite"/>
    </source>
</evidence>
<feature type="region of interest" description="Disordered" evidence="1">
    <location>
        <begin position="1"/>
        <end position="121"/>
    </location>
</feature>
<accession>A0A6S4PCI0</accession>